<feature type="compositionally biased region" description="Basic and acidic residues" evidence="1">
    <location>
        <begin position="19"/>
        <end position="74"/>
    </location>
</feature>
<feature type="compositionally biased region" description="Basic and acidic residues" evidence="1">
    <location>
        <begin position="82"/>
        <end position="117"/>
    </location>
</feature>
<sequence>MASYDNYDDGRSDYSSTRYYDDRRHTRDARDSRDSRYADSRDVVTKSHHTTSRDLIPRSREDSDLSVEEIRREFPPPTYSRDVYREYVDDRRYGRDRGYDRDRDYDRDYDRDRDHDRHSSKKSRGYNDEEKKRRRVLSNQEKIIAAVVGGALAVGGKELFDRREAKSEGHGVQRNALSSAALGAAGAFAAYQGADFYNKHAEKEDKKALVHKGRGGYSDDESDEGEKKGHKNFLESALAAAGLGGAVSALTGGSHDKEDKRSDTRSHDSRSRAGSPSGEKGGKGKVANKVQKAAMASLIAGATEAFRVAKEPGSWKGEKAKRVLTVAAGAATVDAAQDEKHGKLGIAESVIGGLLGNRLVNGSRHNIEEDKRTGRSRSRSRARTDGGGGGGGVSGLAALATAGLGAFGAKKLYDQHEERSRNRSPDSRGGSPDRSRRSRSRSVVDTARRGLAKLGIGNEPEDSDRDRDASPRRKGGSSRHQRRRDDSADSYDSYSDRRRRGGGGRDDRDRSRDRSRDRDRGYGGDRDRDRGSTRDHDDGGRSSNRRRGDSGSRRNRGGSDSESDLGSSSEDEKKAKKMKGKQILTTGLAAVATIHAAHNVYQSMEKRRSRQKAVREGRLSAEEAKKLKQKALLQDAASVGIAALGIKGAISEMKEVREVNHEMKEWREEKSRRHERRLERQIKARNVTHDDKDGGNGGNGTMSRRDNQYDDGPHYDDANPYAALPAPRAYSRDSRSRDRDYRD</sequence>
<dbReference type="EMBL" id="JAWCUI010000020">
    <property type="protein sequence ID" value="KAL1897072.1"/>
    <property type="molecule type" value="Genomic_DNA"/>
</dbReference>
<feature type="compositionally biased region" description="Basic and acidic residues" evidence="1">
    <location>
        <begin position="730"/>
        <end position="743"/>
    </location>
</feature>
<feature type="region of interest" description="Disordered" evidence="1">
    <location>
        <begin position="1"/>
        <end position="139"/>
    </location>
</feature>
<feature type="region of interest" description="Disordered" evidence="1">
    <location>
        <begin position="661"/>
        <end position="743"/>
    </location>
</feature>
<feature type="compositionally biased region" description="Basic and acidic residues" evidence="1">
    <location>
        <begin position="661"/>
        <end position="694"/>
    </location>
</feature>
<feature type="compositionally biased region" description="Gly residues" evidence="1">
    <location>
        <begin position="385"/>
        <end position="394"/>
    </location>
</feature>
<evidence type="ECO:0000313" key="3">
    <source>
        <dbReference type="Proteomes" id="UP001583186"/>
    </source>
</evidence>
<reference evidence="2 3" key="1">
    <citation type="journal article" date="2024" name="IMA Fungus">
        <title>IMA Genome - F19 : A genome assembly and annotation guide to empower mycologists, including annotated draft genome sequences of Ceratocystis pirilliformis, Diaporthe australafricana, Fusarium ophioides, Paecilomyces lecythidis, and Sporothrix stenoceras.</title>
        <authorList>
            <person name="Aylward J."/>
            <person name="Wilson A.M."/>
            <person name="Visagie C.M."/>
            <person name="Spraker J."/>
            <person name="Barnes I."/>
            <person name="Buitendag C."/>
            <person name="Ceriani C."/>
            <person name="Del Mar Angel L."/>
            <person name="du Plessis D."/>
            <person name="Fuchs T."/>
            <person name="Gasser K."/>
            <person name="Kramer D."/>
            <person name="Li W."/>
            <person name="Munsamy K."/>
            <person name="Piso A."/>
            <person name="Price J.L."/>
            <person name="Sonnekus B."/>
            <person name="Thomas C."/>
            <person name="van der Nest A."/>
            <person name="van Dijk A."/>
            <person name="van Heerden A."/>
            <person name="van Vuuren N."/>
            <person name="Yilmaz N."/>
            <person name="Duong T.A."/>
            <person name="van der Merwe N.A."/>
            <person name="Wingfield M.J."/>
            <person name="Wingfield B.D."/>
        </authorList>
    </citation>
    <scope>NUCLEOTIDE SEQUENCE [LARGE SCALE GENOMIC DNA]</scope>
    <source>
        <strain evidence="2 3">CMW 5346</strain>
    </source>
</reference>
<feature type="compositionally biased region" description="Low complexity" evidence="1">
    <location>
        <begin position="558"/>
        <end position="568"/>
    </location>
</feature>
<feature type="region of interest" description="Disordered" evidence="1">
    <location>
        <begin position="365"/>
        <end position="396"/>
    </location>
</feature>
<feature type="region of interest" description="Disordered" evidence="1">
    <location>
        <begin position="412"/>
        <end position="582"/>
    </location>
</feature>
<feature type="region of interest" description="Disordered" evidence="1">
    <location>
        <begin position="201"/>
        <end position="231"/>
    </location>
</feature>
<gene>
    <name evidence="2" type="ORF">Sste5346_004277</name>
</gene>
<feature type="compositionally biased region" description="Basic and acidic residues" evidence="1">
    <location>
        <begin position="703"/>
        <end position="717"/>
    </location>
</feature>
<feature type="compositionally biased region" description="Basic and acidic residues" evidence="1">
    <location>
        <begin position="412"/>
        <end position="435"/>
    </location>
</feature>
<evidence type="ECO:0000256" key="1">
    <source>
        <dbReference type="SAM" id="MobiDB-lite"/>
    </source>
</evidence>
<protein>
    <recommendedName>
        <fullName evidence="4">DUF3824 domain-containing protein</fullName>
    </recommendedName>
</protein>
<comment type="caution">
    <text evidence="2">The sequence shown here is derived from an EMBL/GenBank/DDBJ whole genome shotgun (WGS) entry which is preliminary data.</text>
</comment>
<feature type="compositionally biased region" description="Basic and acidic residues" evidence="1">
    <location>
        <begin position="254"/>
        <end position="271"/>
    </location>
</feature>
<feature type="compositionally biased region" description="Basic and acidic residues" evidence="1">
    <location>
        <begin position="503"/>
        <end position="552"/>
    </location>
</feature>
<proteinExistence type="predicted"/>
<keyword evidence="3" id="KW-1185">Reference proteome</keyword>
<accession>A0ABR3ZAA8</accession>
<dbReference type="Proteomes" id="UP001583186">
    <property type="component" value="Unassembled WGS sequence"/>
</dbReference>
<evidence type="ECO:0008006" key="4">
    <source>
        <dbReference type="Google" id="ProtNLM"/>
    </source>
</evidence>
<name>A0ABR3ZAA8_9PEZI</name>
<feature type="region of interest" description="Disordered" evidence="1">
    <location>
        <begin position="248"/>
        <end position="289"/>
    </location>
</feature>
<organism evidence="2 3">
    <name type="scientific">Sporothrix stenoceras</name>
    <dbReference type="NCBI Taxonomy" id="5173"/>
    <lineage>
        <taxon>Eukaryota</taxon>
        <taxon>Fungi</taxon>
        <taxon>Dikarya</taxon>
        <taxon>Ascomycota</taxon>
        <taxon>Pezizomycotina</taxon>
        <taxon>Sordariomycetes</taxon>
        <taxon>Sordariomycetidae</taxon>
        <taxon>Ophiostomatales</taxon>
        <taxon>Ophiostomataceae</taxon>
        <taxon>Sporothrix</taxon>
    </lineage>
</organism>
<feature type="compositionally biased region" description="Basic residues" evidence="1">
    <location>
        <begin position="472"/>
        <end position="482"/>
    </location>
</feature>
<evidence type="ECO:0000313" key="2">
    <source>
        <dbReference type="EMBL" id="KAL1897072.1"/>
    </source>
</evidence>